<sequence>KKKAAPTKTTKGGKNDVEEEPKKEKGKEFPGALFGISPIKLEQ</sequence>
<protein>
    <submittedName>
        <fullName evidence="2">Uncharacterized protein</fullName>
    </submittedName>
</protein>
<gene>
    <name evidence="2" type="ORF">EZS28_041080</name>
</gene>
<accession>A0A5J4TYS8</accession>
<organism evidence="2 3">
    <name type="scientific">Streblomastix strix</name>
    <dbReference type="NCBI Taxonomy" id="222440"/>
    <lineage>
        <taxon>Eukaryota</taxon>
        <taxon>Metamonada</taxon>
        <taxon>Preaxostyla</taxon>
        <taxon>Oxymonadida</taxon>
        <taxon>Streblomastigidae</taxon>
        <taxon>Streblomastix</taxon>
    </lineage>
</organism>
<feature type="compositionally biased region" description="Low complexity" evidence="1">
    <location>
        <begin position="1"/>
        <end position="12"/>
    </location>
</feature>
<comment type="caution">
    <text evidence="2">The sequence shown here is derived from an EMBL/GenBank/DDBJ whole genome shotgun (WGS) entry which is preliminary data.</text>
</comment>
<feature type="non-terminal residue" evidence="2">
    <location>
        <position position="1"/>
    </location>
</feature>
<evidence type="ECO:0000313" key="3">
    <source>
        <dbReference type="Proteomes" id="UP000324800"/>
    </source>
</evidence>
<feature type="compositionally biased region" description="Basic and acidic residues" evidence="1">
    <location>
        <begin position="13"/>
        <end position="28"/>
    </location>
</feature>
<name>A0A5J4TYS8_9EUKA</name>
<evidence type="ECO:0000256" key="1">
    <source>
        <dbReference type="SAM" id="MobiDB-lite"/>
    </source>
</evidence>
<dbReference type="EMBL" id="SNRW01022973">
    <property type="protein sequence ID" value="KAA6363394.1"/>
    <property type="molecule type" value="Genomic_DNA"/>
</dbReference>
<dbReference type="AlphaFoldDB" id="A0A5J4TYS8"/>
<proteinExistence type="predicted"/>
<feature type="region of interest" description="Disordered" evidence="1">
    <location>
        <begin position="1"/>
        <end position="43"/>
    </location>
</feature>
<dbReference type="Proteomes" id="UP000324800">
    <property type="component" value="Unassembled WGS sequence"/>
</dbReference>
<evidence type="ECO:0000313" key="2">
    <source>
        <dbReference type="EMBL" id="KAA6363394.1"/>
    </source>
</evidence>
<reference evidence="2 3" key="1">
    <citation type="submission" date="2019-03" db="EMBL/GenBank/DDBJ databases">
        <title>Single cell metagenomics reveals metabolic interactions within the superorganism composed of flagellate Streblomastix strix and complex community of Bacteroidetes bacteria on its surface.</title>
        <authorList>
            <person name="Treitli S.C."/>
            <person name="Kolisko M."/>
            <person name="Husnik F."/>
            <person name="Keeling P."/>
            <person name="Hampl V."/>
        </authorList>
    </citation>
    <scope>NUCLEOTIDE SEQUENCE [LARGE SCALE GENOMIC DNA]</scope>
    <source>
        <strain evidence="2">ST1C</strain>
    </source>
</reference>